<keyword evidence="1" id="KW-0433">Leucine-rich repeat</keyword>
<dbReference type="Gene3D" id="3.80.10.10">
    <property type="entry name" value="Ribonuclease Inhibitor"/>
    <property type="match status" value="3"/>
</dbReference>
<gene>
    <name evidence="3" type="ORF">H8S61_15520</name>
</gene>
<organism evidence="3 4">
    <name type="scientific">Eggerthella hominis</name>
    <dbReference type="NCBI Taxonomy" id="2763043"/>
    <lineage>
        <taxon>Bacteria</taxon>
        <taxon>Bacillati</taxon>
        <taxon>Actinomycetota</taxon>
        <taxon>Coriobacteriia</taxon>
        <taxon>Eggerthellales</taxon>
        <taxon>Eggerthellaceae</taxon>
        <taxon>Eggerthella</taxon>
    </lineage>
</organism>
<dbReference type="Pfam" id="PF04122">
    <property type="entry name" value="CW_binding_2"/>
    <property type="match status" value="3"/>
</dbReference>
<evidence type="ECO:0000313" key="4">
    <source>
        <dbReference type="Proteomes" id="UP000622448"/>
    </source>
</evidence>
<evidence type="ECO:0000256" key="2">
    <source>
        <dbReference type="ARBA" id="ARBA00022737"/>
    </source>
</evidence>
<dbReference type="InterPro" id="IPR052574">
    <property type="entry name" value="CDIRP"/>
</dbReference>
<dbReference type="Gene3D" id="3.40.50.12090">
    <property type="match status" value="1"/>
</dbReference>
<dbReference type="InterPro" id="IPR007253">
    <property type="entry name" value="Cell_wall-bd_2"/>
</dbReference>
<keyword evidence="2" id="KW-0677">Repeat</keyword>
<dbReference type="SUPFAM" id="SSF52058">
    <property type="entry name" value="L domain-like"/>
    <property type="match status" value="2"/>
</dbReference>
<name>A0ABR7BW50_9ACTN</name>
<protein>
    <submittedName>
        <fullName evidence="3">Cell wall-binding repeat-containing protein</fullName>
    </submittedName>
</protein>
<dbReference type="InterPro" id="IPR032675">
    <property type="entry name" value="LRR_dom_sf"/>
</dbReference>
<comment type="caution">
    <text evidence="3">The sequence shown here is derived from an EMBL/GenBank/DDBJ whole genome shotgun (WGS) entry which is preliminary data.</text>
</comment>
<dbReference type="RefSeq" id="WP_186939624.1">
    <property type="nucleotide sequence ID" value="NZ_JACOOA010000009.1"/>
</dbReference>
<dbReference type="Proteomes" id="UP000622448">
    <property type="component" value="Unassembled WGS sequence"/>
</dbReference>
<proteinExistence type="predicted"/>
<dbReference type="PANTHER" id="PTHR47566:SF1">
    <property type="entry name" value="PROTEIN NUD1"/>
    <property type="match status" value="1"/>
</dbReference>
<reference evidence="3 4" key="1">
    <citation type="submission" date="2020-08" db="EMBL/GenBank/DDBJ databases">
        <title>Genome public.</title>
        <authorList>
            <person name="Liu C."/>
            <person name="Sun Q."/>
        </authorList>
    </citation>
    <scope>NUCLEOTIDE SEQUENCE [LARGE SCALE GENOMIC DNA]</scope>
    <source>
        <strain evidence="3 4">NSJ-70</strain>
    </source>
</reference>
<accession>A0ABR7BW50</accession>
<evidence type="ECO:0000256" key="1">
    <source>
        <dbReference type="ARBA" id="ARBA00022614"/>
    </source>
</evidence>
<evidence type="ECO:0000313" key="3">
    <source>
        <dbReference type="EMBL" id="MBC5585595.1"/>
    </source>
</evidence>
<sequence>MIGVLRSKGEMDARGRGVFSVFVSMSLVFGLCPVAAFAEELGGDAQTAAVQKADGEGDKVSVADEGANDADVPVSETQDGANVPQALPFEGETTADDAQIEQSTASVQEAADADGATEALSAEEVDEDVASELDISTLAIPDIPDSSETASLPLERPFGIGLAAIEGVDSEMQVFGESDEDAQVFEQSASKTATVDGVTYTYQNTTGNYGTGVYIVDATWSYGITIPEKIDGVDVVSFNAYPASQTGQMYHLDASKATALECLSTQDLMSLDVSNNPKLKELMCAGGSLDRLDVGNCTSLERLQCSYNRLTTLDVSRNPNLTNLYCTNNFLTHLDLSKNTKITNKGTHYYPNLQCTYNLLDNAKDLVAKYGTEMDTGNLYDGMSAAVLPQCYKTASGLVYRVENYWNSGPEQSQIKVTGYIGSSKKVSIPKTLPVRYDAKTTWSIAVKQVDMVLGRTGSRIIETLDASAATELTKFWCPGWDIRTLSLPKASSKLTDFDCEQNNLGTLDLSSLPDLEWLYCAGNNLTVLDVSKNSKLVNLSCGKNTHTDLGEGEVLRGNDLVDLDLSANGKLEYVICDGNGLNTVDVSGCVRLLNFGCYENSITQIDVSKNPRLGWLSCWGNLLTKLDVSANKALKELYCYDNYIADTKVLTDRFGTNDKVVLPQYKSVPPSRLAGDIALDTMAAITKQGFDSSGTVIVATAGGYWDALAASSLAGVNYCPILLTDGNALSTQTSSEIKRLKASKVYIVGGVAAVSAKVESSLKSLSGVKTVKRLAGGVAVDTALKIFEEGKGSWGTTAVVATSETFQDALSVSPYGFAKRAPIFLANASTHKLDSHVLAALKSGGFSRIVIVGGTAALSSQLESQQLKGFSCVRLAGPTAYETSGAIAKWCLGEGMTAANVGIATGDSYYDALAGAAFCGKNNSALVLVSDGYRSNVDGFLKENKANVLRSFVFGGPAAVSPKTYSAITAALR</sequence>
<dbReference type="PANTHER" id="PTHR47566">
    <property type="match status" value="1"/>
</dbReference>
<dbReference type="EMBL" id="JACOOA010000009">
    <property type="protein sequence ID" value="MBC5585595.1"/>
    <property type="molecule type" value="Genomic_DNA"/>
</dbReference>
<keyword evidence="4" id="KW-1185">Reference proteome</keyword>